<protein>
    <submittedName>
        <fullName evidence="2">Uncharacterized protein</fullName>
    </submittedName>
</protein>
<dbReference type="Proteomes" id="UP000001343">
    <property type="component" value="Unassembled WGS sequence"/>
</dbReference>
<evidence type="ECO:0000256" key="1">
    <source>
        <dbReference type="SAM" id="MobiDB-lite"/>
    </source>
</evidence>
<feature type="region of interest" description="Disordered" evidence="1">
    <location>
        <begin position="1"/>
        <end position="21"/>
    </location>
</feature>
<accession>A0AA87MJX4</accession>
<evidence type="ECO:0000313" key="3">
    <source>
        <dbReference type="Proteomes" id="UP000001343"/>
    </source>
</evidence>
<proteinExistence type="predicted"/>
<organism evidence="2 3">
    <name type="scientific">Leptospira mayottensis 200901122</name>
    <dbReference type="NCBI Taxonomy" id="1193010"/>
    <lineage>
        <taxon>Bacteria</taxon>
        <taxon>Pseudomonadati</taxon>
        <taxon>Spirochaetota</taxon>
        <taxon>Spirochaetia</taxon>
        <taxon>Leptospirales</taxon>
        <taxon>Leptospiraceae</taxon>
        <taxon>Leptospira</taxon>
    </lineage>
</organism>
<reference evidence="2 3" key="1">
    <citation type="journal article" date="2014" name="Int. J. Syst. Evol. Microbiol.">
        <title>Leptospira mayottensis sp. nov., a pathogenic species of the genus Leptospira isolated from humans.</title>
        <authorList>
            <person name="Bourhy P."/>
            <person name="Collet L."/>
            <person name="Brisse S."/>
            <person name="Picardeau M."/>
        </authorList>
    </citation>
    <scope>NUCLEOTIDE SEQUENCE [LARGE SCALE GENOMIC DNA]</scope>
    <source>
        <strain evidence="2 3">200901122</strain>
    </source>
</reference>
<name>A0AA87MJX4_9LEPT</name>
<dbReference type="EMBL" id="AKWM02000078">
    <property type="protein sequence ID" value="EKR98596.1"/>
    <property type="molecule type" value="Genomic_DNA"/>
</dbReference>
<comment type="caution">
    <text evidence="2">The sequence shown here is derived from an EMBL/GenBank/DDBJ whole genome shotgun (WGS) entry which is preliminary data.</text>
</comment>
<sequence length="37" mass="3997">MVPIPFAEDDGKFDGAPASENGLSDHCPVVLDVRLER</sequence>
<gene>
    <name evidence="2" type="ORF">LEP1GSC125_1954</name>
</gene>
<evidence type="ECO:0000313" key="2">
    <source>
        <dbReference type="EMBL" id="EKR98596.1"/>
    </source>
</evidence>
<dbReference type="AlphaFoldDB" id="A0AA87MJX4"/>